<proteinExistence type="predicted"/>
<evidence type="ECO:0000313" key="1">
    <source>
        <dbReference type="EMBL" id="GAH03261.1"/>
    </source>
</evidence>
<accession>X1C588</accession>
<sequence length="155" mass="16882">MAKGKNDLILRDRMQFTFTGDDIPTLYGRVDLSDYVSIPKSEGLKIKEIRFQVRDPTLANVGSFNQLLLNPGATTTAAGAAFLKMYTTTTAYETAQDVGIGSPNVINVVEHQHYITLAQESAVNVGGNQLVSYFEYGVPDLHPDGFPVVTDLLIG</sequence>
<dbReference type="AlphaFoldDB" id="X1C588"/>
<gene>
    <name evidence="1" type="ORF">S01H4_47954</name>
</gene>
<organism evidence="1">
    <name type="scientific">marine sediment metagenome</name>
    <dbReference type="NCBI Taxonomy" id="412755"/>
    <lineage>
        <taxon>unclassified sequences</taxon>
        <taxon>metagenomes</taxon>
        <taxon>ecological metagenomes</taxon>
    </lineage>
</organism>
<comment type="caution">
    <text evidence="1">The sequence shown here is derived from an EMBL/GenBank/DDBJ whole genome shotgun (WGS) entry which is preliminary data.</text>
</comment>
<name>X1C588_9ZZZZ</name>
<feature type="non-terminal residue" evidence="1">
    <location>
        <position position="155"/>
    </location>
</feature>
<reference evidence="1" key="1">
    <citation type="journal article" date="2014" name="Front. Microbiol.">
        <title>High frequency of phylogenetically diverse reductive dehalogenase-homologous genes in deep subseafloor sedimentary metagenomes.</title>
        <authorList>
            <person name="Kawai M."/>
            <person name="Futagami T."/>
            <person name="Toyoda A."/>
            <person name="Takaki Y."/>
            <person name="Nishi S."/>
            <person name="Hori S."/>
            <person name="Arai W."/>
            <person name="Tsubouchi T."/>
            <person name="Morono Y."/>
            <person name="Uchiyama I."/>
            <person name="Ito T."/>
            <person name="Fujiyama A."/>
            <person name="Inagaki F."/>
            <person name="Takami H."/>
        </authorList>
    </citation>
    <scope>NUCLEOTIDE SEQUENCE</scope>
    <source>
        <strain evidence="1">Expedition CK06-06</strain>
    </source>
</reference>
<dbReference type="EMBL" id="BART01026981">
    <property type="protein sequence ID" value="GAH03261.1"/>
    <property type="molecule type" value="Genomic_DNA"/>
</dbReference>
<protein>
    <submittedName>
        <fullName evidence="1">Uncharacterized protein</fullName>
    </submittedName>
</protein>